<feature type="coiled-coil region" evidence="1">
    <location>
        <begin position="308"/>
        <end position="335"/>
    </location>
</feature>
<accession>A0AAW6T4R5</accession>
<reference evidence="3" key="1">
    <citation type="submission" date="2023-03" db="EMBL/GenBank/DDBJ databases">
        <title>Bacterial isolates from washroom surfaces on a university campus.</title>
        <authorList>
            <person name="Holman D.B."/>
            <person name="Gzyl K.E."/>
            <person name="Taheri A.E."/>
        </authorList>
    </citation>
    <scope>NUCLEOTIDE SEQUENCE</scope>
    <source>
        <strain evidence="3">RD03</strain>
    </source>
</reference>
<proteinExistence type="predicted"/>
<feature type="region of interest" description="Disordered" evidence="2">
    <location>
        <begin position="29"/>
        <end position="89"/>
    </location>
</feature>
<dbReference type="EMBL" id="JAROYP010000036">
    <property type="protein sequence ID" value="MDH5164543.1"/>
    <property type="molecule type" value="Genomic_DNA"/>
</dbReference>
<protein>
    <submittedName>
        <fullName evidence="3">Uncharacterized protein</fullName>
    </submittedName>
</protein>
<feature type="non-terminal residue" evidence="3">
    <location>
        <position position="1"/>
    </location>
</feature>
<feature type="region of interest" description="Disordered" evidence="2">
    <location>
        <begin position="336"/>
        <end position="398"/>
    </location>
</feature>
<name>A0AAW6T4R5_9BACI</name>
<feature type="compositionally biased region" description="Low complexity" evidence="2">
    <location>
        <begin position="337"/>
        <end position="347"/>
    </location>
</feature>
<evidence type="ECO:0000256" key="2">
    <source>
        <dbReference type="SAM" id="MobiDB-lite"/>
    </source>
</evidence>
<sequence length="424" mass="45870">SGGVVSNMGSMMGFAAMANMGRIFSGIKGKAHHQDSGSNHSNNGGTFNPKTDNNLVAPNESMMNNKGNKIPVSNGFRSSTNGGGFNNKPSIGKRIFPQLVKGSAMFAGSMAGGAATAMATGQFVPGAAVGGAVTGKVGNKVKSALMDRKNIESDTESFSSNSEALNGHPYERMQLAEGENPTTIIGESKAPIGEGVNVQSKAPSINEIQKNLNEVQVQRQQLEQPIQSAKTRLEKAHSQYGEGSAYQKQLKDNLFSLKQQYHAENGTLKKINQVEQPAAYQKQSVVVGQLISQMESHQEILNTPHPEIKSAQQNLTNLTSQARNYDKAIQNYKEQLSSAYSSSSNSNTQPVGDSGKENQTVHQKNDVMTNTMPTARSTTKQDKVDTPVQTEESIIHQRERKIEGSVNKQYLEKLRSKRNSNGRL</sequence>
<organism evidence="3 4">
    <name type="scientific">Heyndrickxia oleronia</name>
    <dbReference type="NCBI Taxonomy" id="38875"/>
    <lineage>
        <taxon>Bacteria</taxon>
        <taxon>Bacillati</taxon>
        <taxon>Bacillota</taxon>
        <taxon>Bacilli</taxon>
        <taxon>Bacillales</taxon>
        <taxon>Bacillaceae</taxon>
        <taxon>Heyndrickxia</taxon>
    </lineage>
</organism>
<gene>
    <name evidence="3" type="ORF">P5X88_26835</name>
</gene>
<dbReference type="Proteomes" id="UP001159179">
    <property type="component" value="Unassembled WGS sequence"/>
</dbReference>
<evidence type="ECO:0000313" key="3">
    <source>
        <dbReference type="EMBL" id="MDH5164543.1"/>
    </source>
</evidence>
<feature type="compositionally biased region" description="Polar residues" evidence="2">
    <location>
        <begin position="36"/>
        <end position="67"/>
    </location>
</feature>
<comment type="caution">
    <text evidence="3">The sequence shown here is derived from an EMBL/GenBank/DDBJ whole genome shotgun (WGS) entry which is preliminary data.</text>
</comment>
<dbReference type="RefSeq" id="WP_280619260.1">
    <property type="nucleotide sequence ID" value="NZ_JAROYP010000036.1"/>
</dbReference>
<dbReference type="AlphaFoldDB" id="A0AAW6T4R5"/>
<evidence type="ECO:0000313" key="4">
    <source>
        <dbReference type="Proteomes" id="UP001159179"/>
    </source>
</evidence>
<keyword evidence="1" id="KW-0175">Coiled coil</keyword>
<evidence type="ECO:0000256" key="1">
    <source>
        <dbReference type="SAM" id="Coils"/>
    </source>
</evidence>
<feature type="compositionally biased region" description="Polar residues" evidence="2">
    <location>
        <begin position="357"/>
        <end position="378"/>
    </location>
</feature>